<dbReference type="Proteomes" id="UP000007437">
    <property type="component" value="Plasmid pBRH01"/>
</dbReference>
<dbReference type="SMART" id="SM00422">
    <property type="entry name" value="HTH_MERR"/>
    <property type="match status" value="1"/>
</dbReference>
<dbReference type="PANTHER" id="PTHR30204:SF90">
    <property type="entry name" value="HTH-TYPE TRANSCRIPTIONAL ACTIVATOR MTA"/>
    <property type="match status" value="1"/>
</dbReference>
<dbReference type="Gene3D" id="1.10.1660.10">
    <property type="match status" value="1"/>
</dbReference>
<dbReference type="InterPro" id="IPR009061">
    <property type="entry name" value="DNA-bd_dom_put_sf"/>
</dbReference>
<dbReference type="PRINTS" id="PR00040">
    <property type="entry name" value="HTHMERR"/>
</dbReference>
<dbReference type="EMBL" id="FR687360">
    <property type="protein sequence ID" value="CBW76826.1"/>
    <property type="molecule type" value="Genomic_DNA"/>
</dbReference>
<dbReference type="GO" id="GO:0003700">
    <property type="term" value="F:DNA-binding transcription factor activity"/>
    <property type="evidence" value="ECO:0007669"/>
    <property type="project" value="InterPro"/>
</dbReference>
<dbReference type="PROSITE" id="PS00552">
    <property type="entry name" value="HTH_MERR_1"/>
    <property type="match status" value="1"/>
</dbReference>
<evidence type="ECO:0000256" key="1">
    <source>
        <dbReference type="ARBA" id="ARBA00023125"/>
    </source>
</evidence>
<organism evidence="3 4">
    <name type="scientific">Mycetohabitans rhizoxinica (strain DSM 19002 / CIP 109453 / HKI 454)</name>
    <name type="common">Paraburkholderia rhizoxinica</name>
    <dbReference type="NCBI Taxonomy" id="882378"/>
    <lineage>
        <taxon>Bacteria</taxon>
        <taxon>Pseudomonadati</taxon>
        <taxon>Pseudomonadota</taxon>
        <taxon>Betaproteobacteria</taxon>
        <taxon>Burkholderiales</taxon>
        <taxon>Burkholderiaceae</taxon>
        <taxon>Mycetohabitans</taxon>
    </lineage>
</organism>
<evidence type="ECO:0000259" key="2">
    <source>
        <dbReference type="PROSITE" id="PS50937"/>
    </source>
</evidence>
<dbReference type="KEGG" id="brh:RBRH_00307"/>
<dbReference type="AlphaFoldDB" id="E5AUQ2"/>
<reference evidence="3 4" key="1">
    <citation type="journal article" date="2011" name="J. Bacteriol.">
        <title>Complete genome sequence of Burkholderia rhizoxinica, an endosymbiont of Rhizopus microsporus.</title>
        <authorList>
            <person name="Lackner G."/>
            <person name="Moebius N."/>
            <person name="Partida-Martinez L."/>
            <person name="Hertweck C."/>
        </authorList>
    </citation>
    <scope>NUCLEOTIDE SEQUENCE [LARGE SCALE GENOMIC DNA]</scope>
    <source>
        <strain evidence="4">DSM 19002 / CIP 109453 / HKI 454</strain>
        <plasmid evidence="3 4">pBRH01</plasmid>
    </source>
</reference>
<evidence type="ECO:0000313" key="4">
    <source>
        <dbReference type="Proteomes" id="UP000007437"/>
    </source>
</evidence>
<dbReference type="InterPro" id="IPR047057">
    <property type="entry name" value="MerR_fam"/>
</dbReference>
<dbReference type="Pfam" id="PF13411">
    <property type="entry name" value="MerR_1"/>
    <property type="match status" value="1"/>
</dbReference>
<keyword evidence="3" id="KW-0614">Plasmid</keyword>
<dbReference type="PROSITE" id="PS50937">
    <property type="entry name" value="HTH_MERR_2"/>
    <property type="match status" value="1"/>
</dbReference>
<dbReference type="PANTHER" id="PTHR30204">
    <property type="entry name" value="REDOX-CYCLING DRUG-SENSING TRANSCRIPTIONAL ACTIVATOR SOXR"/>
    <property type="match status" value="1"/>
</dbReference>
<protein>
    <submittedName>
        <fullName evidence="3">Albicidin resistance protein</fullName>
    </submittedName>
</protein>
<dbReference type="HOGENOM" id="CLU_060077_0_1_4"/>
<geneLocation type="plasmid" evidence="3 4">
    <name>pBRH01</name>
</geneLocation>
<accession>E5AUQ2</accession>
<sequence>MKRWKRRQRQMRLTVGELAKRSGLTVRTLHHYDAIGLLKPSARSEAGYRLYSRDDVARLYQIHALRRFGMSLADIGACLDRPDHSLVTIVQRQIGTLDAQLTQARLLREQLARLHEQLLVGTDPDQSDWLITLEMITVYEKYFSDDELNRLPLYRLDEARENEWREVVAQARVLITQGVPPQSDDARALAKRWMAMVQRDTGGDPRLLAKLNRMYEAEPTMQSKTGISPDLLQYVLQASWETKMALYEKYLLPDEVRYMRAHYSKRAHEWPELIGALRTQIEQGAEPSAPAVRRLAQRWLELFRSYAGDDPATQARFRLAHEQEPELLEDAWADAPMLDFLKRAVAAASPA</sequence>
<dbReference type="CDD" id="cd04788">
    <property type="entry name" value="HTH_NolA-AlbR"/>
    <property type="match status" value="1"/>
</dbReference>
<dbReference type="InterPro" id="IPR000551">
    <property type="entry name" value="MerR-type_HTH_dom"/>
</dbReference>
<dbReference type="SUPFAM" id="SSF46955">
    <property type="entry name" value="Putative DNA-binding domain"/>
    <property type="match status" value="1"/>
</dbReference>
<dbReference type="eggNOG" id="COG0789">
    <property type="taxonomic scope" value="Bacteria"/>
</dbReference>
<dbReference type="GO" id="GO:0003677">
    <property type="term" value="F:DNA binding"/>
    <property type="evidence" value="ECO:0007669"/>
    <property type="project" value="UniProtKB-KW"/>
</dbReference>
<gene>
    <name evidence="3" type="ordered locus">RBRH_00307</name>
</gene>
<name>E5AUQ2_MYCRK</name>
<feature type="domain" description="HTH merR-type" evidence="2">
    <location>
        <begin position="12"/>
        <end position="81"/>
    </location>
</feature>
<proteinExistence type="predicted"/>
<dbReference type="InterPro" id="IPR012925">
    <property type="entry name" value="TipAS_dom"/>
</dbReference>
<evidence type="ECO:0000313" key="3">
    <source>
        <dbReference type="EMBL" id="CBW76826.1"/>
    </source>
</evidence>
<keyword evidence="1" id="KW-0238">DNA-binding</keyword>
<dbReference type="Pfam" id="PF07739">
    <property type="entry name" value="TipAS"/>
    <property type="match status" value="1"/>
</dbReference>